<feature type="compositionally biased region" description="Low complexity" evidence="1">
    <location>
        <begin position="67"/>
        <end position="83"/>
    </location>
</feature>
<evidence type="ECO:0000256" key="1">
    <source>
        <dbReference type="SAM" id="MobiDB-lite"/>
    </source>
</evidence>
<feature type="region of interest" description="Disordered" evidence="1">
    <location>
        <begin position="67"/>
        <end position="105"/>
    </location>
</feature>
<keyword evidence="3" id="KW-1185">Reference proteome</keyword>
<feature type="region of interest" description="Disordered" evidence="1">
    <location>
        <begin position="120"/>
        <end position="142"/>
    </location>
</feature>
<comment type="caution">
    <text evidence="2">The sequence shown here is derived from an EMBL/GenBank/DDBJ whole genome shotgun (WGS) entry which is preliminary data.</text>
</comment>
<feature type="compositionally biased region" description="Low complexity" evidence="1">
    <location>
        <begin position="91"/>
        <end position="104"/>
    </location>
</feature>
<protein>
    <submittedName>
        <fullName evidence="2">Uncharacterized protein</fullName>
    </submittedName>
</protein>
<dbReference type="Proteomes" id="UP001498398">
    <property type="component" value="Unassembled WGS sequence"/>
</dbReference>
<proteinExistence type="predicted"/>
<reference evidence="2 3" key="1">
    <citation type="submission" date="2024-01" db="EMBL/GenBank/DDBJ databases">
        <title>A draft genome for the cacao thread blight pathogen Marasmiellus scandens.</title>
        <authorList>
            <person name="Baruah I.K."/>
            <person name="Leung J."/>
            <person name="Bukari Y."/>
            <person name="Amoako-Attah I."/>
            <person name="Meinhardt L.W."/>
            <person name="Bailey B.A."/>
            <person name="Cohen S.P."/>
        </authorList>
    </citation>
    <scope>NUCLEOTIDE SEQUENCE [LARGE SCALE GENOMIC DNA]</scope>
    <source>
        <strain evidence="2 3">GH-19</strain>
    </source>
</reference>
<accession>A0ABR1JPG7</accession>
<name>A0ABR1JPG7_9AGAR</name>
<organism evidence="2 3">
    <name type="scientific">Marasmiellus scandens</name>
    <dbReference type="NCBI Taxonomy" id="2682957"/>
    <lineage>
        <taxon>Eukaryota</taxon>
        <taxon>Fungi</taxon>
        <taxon>Dikarya</taxon>
        <taxon>Basidiomycota</taxon>
        <taxon>Agaricomycotina</taxon>
        <taxon>Agaricomycetes</taxon>
        <taxon>Agaricomycetidae</taxon>
        <taxon>Agaricales</taxon>
        <taxon>Marasmiineae</taxon>
        <taxon>Omphalotaceae</taxon>
        <taxon>Marasmiellus</taxon>
    </lineage>
</organism>
<evidence type="ECO:0000313" key="2">
    <source>
        <dbReference type="EMBL" id="KAK7465263.1"/>
    </source>
</evidence>
<evidence type="ECO:0000313" key="3">
    <source>
        <dbReference type="Proteomes" id="UP001498398"/>
    </source>
</evidence>
<dbReference type="EMBL" id="JBANRG010000006">
    <property type="protein sequence ID" value="KAK7465263.1"/>
    <property type="molecule type" value="Genomic_DNA"/>
</dbReference>
<sequence>MYASNKEHVWLEDDYNYHQYLQWAQAACPHYTGPVDNARNTPSDFTSSPLSPLDSFDHYSANPTMSSSLSMPLSSSSDSSEPYSEYELDYDYPGSSGPSSGPGSRELEMELLELDADEYPINDIHPNSNSYSESPPDPAYSPYLPHSAYPAFSPLVSGLALQQHQHQESRQVHAVHHRAIPDQWHCGPPSLSVAIPPQPATYATYASQSNSDSSLHAPYSYSQLQSSSQSSLPLLCLPLSTPNTIVPSQTQLFKPALPVSSQIHVEAAQISHQHPGLAPIPVPETNAEASQAPEVAPEPQIEILAPRPTRPSKIAPNAIKNLLNAASTANADRKYMKELFQPGMGVGYSMEAYSSNVGLDGMGYYF</sequence>
<gene>
    <name evidence="2" type="ORF">VKT23_005242</name>
</gene>